<organism evidence="1 2">
    <name type="scientific">Melipona bicolor</name>
    <dbReference type="NCBI Taxonomy" id="60889"/>
    <lineage>
        <taxon>Eukaryota</taxon>
        <taxon>Metazoa</taxon>
        <taxon>Ecdysozoa</taxon>
        <taxon>Arthropoda</taxon>
        <taxon>Hexapoda</taxon>
        <taxon>Insecta</taxon>
        <taxon>Pterygota</taxon>
        <taxon>Neoptera</taxon>
        <taxon>Endopterygota</taxon>
        <taxon>Hymenoptera</taxon>
        <taxon>Apocrita</taxon>
        <taxon>Aculeata</taxon>
        <taxon>Apoidea</taxon>
        <taxon>Anthophila</taxon>
        <taxon>Apidae</taxon>
        <taxon>Melipona</taxon>
    </lineage>
</organism>
<name>A0AA40FCS3_9HYME</name>
<gene>
    <name evidence="1" type="ORF">K0M31_019066</name>
</gene>
<comment type="caution">
    <text evidence="1">The sequence shown here is derived from an EMBL/GenBank/DDBJ whole genome shotgun (WGS) entry which is preliminary data.</text>
</comment>
<dbReference type="Proteomes" id="UP001177670">
    <property type="component" value="Unassembled WGS sequence"/>
</dbReference>
<proteinExistence type="predicted"/>
<sequence length="84" mass="9510">MLLNVFRAYSNTKAEEGLVSRELSASPKSRIRGVGATTARHVGRTREPGEGQLRDKYRTLRKRSLEGLYDNLAELPREIRLISP</sequence>
<protein>
    <submittedName>
        <fullName evidence="1">Uncharacterized protein</fullName>
    </submittedName>
</protein>
<dbReference type="EMBL" id="JAHYIQ010000077">
    <property type="protein sequence ID" value="KAK1116427.1"/>
    <property type="molecule type" value="Genomic_DNA"/>
</dbReference>
<evidence type="ECO:0000313" key="1">
    <source>
        <dbReference type="EMBL" id="KAK1116427.1"/>
    </source>
</evidence>
<dbReference type="AlphaFoldDB" id="A0AA40FCS3"/>
<reference evidence="1" key="1">
    <citation type="submission" date="2021-10" db="EMBL/GenBank/DDBJ databases">
        <title>Melipona bicolor Genome sequencing and assembly.</title>
        <authorList>
            <person name="Araujo N.S."/>
            <person name="Arias M.C."/>
        </authorList>
    </citation>
    <scope>NUCLEOTIDE SEQUENCE</scope>
    <source>
        <strain evidence="1">USP_2M_L1-L4_2017</strain>
        <tissue evidence="1">Whole body</tissue>
    </source>
</reference>
<keyword evidence="2" id="KW-1185">Reference proteome</keyword>
<accession>A0AA40FCS3</accession>
<evidence type="ECO:0000313" key="2">
    <source>
        <dbReference type="Proteomes" id="UP001177670"/>
    </source>
</evidence>